<organism evidence="1 2">
    <name type="scientific">Rhynchosporium agropyri</name>
    <dbReference type="NCBI Taxonomy" id="914238"/>
    <lineage>
        <taxon>Eukaryota</taxon>
        <taxon>Fungi</taxon>
        <taxon>Dikarya</taxon>
        <taxon>Ascomycota</taxon>
        <taxon>Pezizomycotina</taxon>
        <taxon>Leotiomycetes</taxon>
        <taxon>Helotiales</taxon>
        <taxon>Ploettnerulaceae</taxon>
        <taxon>Rhynchosporium</taxon>
    </lineage>
</organism>
<reference evidence="2" key="1">
    <citation type="submission" date="2016-03" db="EMBL/GenBank/DDBJ databases">
        <authorList>
            <person name="Guldener U."/>
        </authorList>
    </citation>
    <scope>NUCLEOTIDE SEQUENCE [LARGE SCALE GENOMIC DNA]</scope>
    <source>
        <strain evidence="2">04CH-RAC-A.6.1</strain>
    </source>
</reference>
<gene>
    <name evidence="1" type="ORF">RAG0_17663</name>
</gene>
<dbReference type="AlphaFoldDB" id="A0A1E1LTZ9"/>
<keyword evidence="2" id="KW-1185">Reference proteome</keyword>
<protein>
    <submittedName>
        <fullName evidence="1">Uncharacterized protein</fullName>
    </submittedName>
</protein>
<sequence length="32" mass="3595">MASQLFYYGDLAVALNSEVESSTTCQSQDYSW</sequence>
<accession>A0A1E1LTZ9</accession>
<evidence type="ECO:0000313" key="1">
    <source>
        <dbReference type="EMBL" id="CZT13967.1"/>
    </source>
</evidence>
<dbReference type="EMBL" id="FJUX01000284">
    <property type="protein sequence ID" value="CZT13967.1"/>
    <property type="molecule type" value="Genomic_DNA"/>
</dbReference>
<name>A0A1E1LTZ9_9HELO</name>
<proteinExistence type="predicted"/>
<evidence type="ECO:0000313" key="2">
    <source>
        <dbReference type="Proteomes" id="UP000178912"/>
    </source>
</evidence>
<dbReference type="Proteomes" id="UP000178912">
    <property type="component" value="Unassembled WGS sequence"/>
</dbReference>